<comment type="caution">
    <text evidence="1">The sequence shown here is derived from an EMBL/GenBank/DDBJ whole genome shotgun (WGS) entry which is preliminary data.</text>
</comment>
<protein>
    <submittedName>
        <fullName evidence="1">Uncharacterized protein</fullName>
    </submittedName>
</protein>
<reference evidence="2" key="1">
    <citation type="journal article" date="2018" name="Nat. Plants">
        <title>Whole-genome landscape of Medicago truncatula symbiotic genes.</title>
        <authorList>
            <person name="Pecrix Y."/>
            <person name="Staton S.E."/>
            <person name="Sallet E."/>
            <person name="Lelandais-Briere C."/>
            <person name="Moreau S."/>
            <person name="Carrere S."/>
            <person name="Blein T."/>
            <person name="Jardinaud M.F."/>
            <person name="Latrasse D."/>
            <person name="Zouine M."/>
            <person name="Zahm M."/>
            <person name="Kreplak J."/>
            <person name="Mayjonade B."/>
            <person name="Satge C."/>
            <person name="Perez M."/>
            <person name="Cauet S."/>
            <person name="Marande W."/>
            <person name="Chantry-Darmon C."/>
            <person name="Lopez-Roques C."/>
            <person name="Bouchez O."/>
            <person name="Berard A."/>
            <person name="Debelle F."/>
            <person name="Munos S."/>
            <person name="Bendahmane A."/>
            <person name="Berges H."/>
            <person name="Niebel A."/>
            <person name="Buitink J."/>
            <person name="Frugier F."/>
            <person name="Benhamed M."/>
            <person name="Crespi M."/>
            <person name="Gouzy J."/>
            <person name="Gamas P."/>
        </authorList>
    </citation>
    <scope>NUCLEOTIDE SEQUENCE [LARGE SCALE GENOMIC DNA]</scope>
    <source>
        <strain evidence="2">cv. Jemalong A17</strain>
    </source>
</reference>
<evidence type="ECO:0000313" key="1">
    <source>
        <dbReference type="EMBL" id="RHN81453.1"/>
    </source>
</evidence>
<proteinExistence type="predicted"/>
<dbReference type="EMBL" id="PSQE01000001">
    <property type="protein sequence ID" value="RHN81453.1"/>
    <property type="molecule type" value="Genomic_DNA"/>
</dbReference>
<dbReference type="Proteomes" id="UP000265566">
    <property type="component" value="Chromosome 1"/>
</dbReference>
<gene>
    <name evidence="1" type="ORF">MtrunA17_Chr1g0199251</name>
</gene>
<evidence type="ECO:0000313" key="2">
    <source>
        <dbReference type="Proteomes" id="UP000265566"/>
    </source>
</evidence>
<accession>A0A396JZ36</accession>
<dbReference type="Gramene" id="rna5498">
    <property type="protein sequence ID" value="RHN81453.1"/>
    <property type="gene ID" value="gene5498"/>
</dbReference>
<dbReference type="AlphaFoldDB" id="A0A396JZ36"/>
<name>A0A396JZ36_MEDTR</name>
<sequence length="53" mass="6151">MAQIPNLDNAPVNLTSIREQSQKELINILKNVFSSELRNLFDFAFYSFYGTDH</sequence>
<organism evidence="1 2">
    <name type="scientific">Medicago truncatula</name>
    <name type="common">Barrel medic</name>
    <name type="synonym">Medicago tribuloides</name>
    <dbReference type="NCBI Taxonomy" id="3880"/>
    <lineage>
        <taxon>Eukaryota</taxon>
        <taxon>Viridiplantae</taxon>
        <taxon>Streptophyta</taxon>
        <taxon>Embryophyta</taxon>
        <taxon>Tracheophyta</taxon>
        <taxon>Spermatophyta</taxon>
        <taxon>Magnoliopsida</taxon>
        <taxon>eudicotyledons</taxon>
        <taxon>Gunneridae</taxon>
        <taxon>Pentapetalae</taxon>
        <taxon>rosids</taxon>
        <taxon>fabids</taxon>
        <taxon>Fabales</taxon>
        <taxon>Fabaceae</taxon>
        <taxon>Papilionoideae</taxon>
        <taxon>50 kb inversion clade</taxon>
        <taxon>NPAAA clade</taxon>
        <taxon>Hologalegina</taxon>
        <taxon>IRL clade</taxon>
        <taxon>Trifolieae</taxon>
        <taxon>Medicago</taxon>
    </lineage>
</organism>